<comment type="caution">
    <text evidence="2">The sequence shown here is derived from an EMBL/GenBank/DDBJ whole genome shotgun (WGS) entry which is preliminary data.</text>
</comment>
<gene>
    <name evidence="2" type="ORF">HJC23_010861</name>
</gene>
<proteinExistence type="predicted"/>
<accession>A0ABD3QP08</accession>
<keyword evidence="3" id="KW-1185">Reference proteome</keyword>
<dbReference type="SUPFAM" id="SSF51197">
    <property type="entry name" value="Clavaminate synthase-like"/>
    <property type="match status" value="1"/>
</dbReference>
<organism evidence="2 3">
    <name type="scientific">Cyclotella cryptica</name>
    <dbReference type="NCBI Taxonomy" id="29204"/>
    <lineage>
        <taxon>Eukaryota</taxon>
        <taxon>Sar</taxon>
        <taxon>Stramenopiles</taxon>
        <taxon>Ochrophyta</taxon>
        <taxon>Bacillariophyta</taxon>
        <taxon>Coscinodiscophyceae</taxon>
        <taxon>Thalassiosirophycidae</taxon>
        <taxon>Stephanodiscales</taxon>
        <taxon>Stephanodiscaceae</taxon>
        <taxon>Cyclotella</taxon>
    </lineage>
</organism>
<evidence type="ECO:0000313" key="2">
    <source>
        <dbReference type="EMBL" id="KAL3802105.1"/>
    </source>
</evidence>
<name>A0ABD3QP08_9STRA</name>
<reference evidence="2 3" key="1">
    <citation type="journal article" date="2020" name="G3 (Bethesda)">
        <title>Improved Reference Genome for Cyclotella cryptica CCMP332, a Model for Cell Wall Morphogenesis, Salinity Adaptation, and Lipid Production in Diatoms (Bacillariophyta).</title>
        <authorList>
            <person name="Roberts W.R."/>
            <person name="Downey K.M."/>
            <person name="Ruck E.C."/>
            <person name="Traller J.C."/>
            <person name="Alverson A.J."/>
        </authorList>
    </citation>
    <scope>NUCLEOTIDE SEQUENCE [LARGE SCALE GENOMIC DNA]</scope>
    <source>
        <strain evidence="2 3">CCMP332</strain>
    </source>
</reference>
<dbReference type="InterPro" id="IPR037151">
    <property type="entry name" value="AlkB-like_sf"/>
</dbReference>
<dbReference type="PANTHER" id="PTHR31447">
    <property type="entry name" value="HYDROXYPROLINE-RICH GLYCOPROTEIN FAMILY PROTEIN-RELATED"/>
    <property type="match status" value="1"/>
</dbReference>
<evidence type="ECO:0000256" key="1">
    <source>
        <dbReference type="SAM" id="MobiDB-lite"/>
    </source>
</evidence>
<evidence type="ECO:0000313" key="3">
    <source>
        <dbReference type="Proteomes" id="UP001516023"/>
    </source>
</evidence>
<feature type="compositionally biased region" description="Basic and acidic residues" evidence="1">
    <location>
        <begin position="155"/>
        <end position="164"/>
    </location>
</feature>
<sequence length="192" mass="21091">MLVGSKFRTVRSCTWAPTCGVTIPLPRRSLLVLGGNSGDIAKHCISACKGKRISITLRKQPPPDWKPDESELAGKKGTSAEQSKHRAVGEVACNEMGDRPKKKSLSGSAKRRKKMMKQRGLQSGDDGAASTDRFCTNMILGGEKRNISATNRIAEGTKTDSGDKKARRNVRQLVKRRNQTKYDTSAKNLTQY</sequence>
<protein>
    <submittedName>
        <fullName evidence="2">Uncharacterized protein</fullName>
    </submittedName>
</protein>
<feature type="region of interest" description="Disordered" evidence="1">
    <location>
        <begin position="57"/>
        <end position="129"/>
    </location>
</feature>
<dbReference type="Proteomes" id="UP001516023">
    <property type="component" value="Unassembled WGS sequence"/>
</dbReference>
<feature type="compositionally biased region" description="Polar residues" evidence="1">
    <location>
        <begin position="181"/>
        <end position="192"/>
    </location>
</feature>
<feature type="region of interest" description="Disordered" evidence="1">
    <location>
        <begin position="150"/>
        <end position="192"/>
    </location>
</feature>
<dbReference type="Gene3D" id="2.60.120.590">
    <property type="entry name" value="Alpha-ketoglutarate-dependent dioxygenase AlkB-like"/>
    <property type="match status" value="1"/>
</dbReference>
<feature type="compositionally biased region" description="Basic and acidic residues" evidence="1">
    <location>
        <begin position="65"/>
        <end position="74"/>
    </location>
</feature>
<feature type="compositionally biased region" description="Basic residues" evidence="1">
    <location>
        <begin position="100"/>
        <end position="117"/>
    </location>
</feature>
<feature type="compositionally biased region" description="Basic residues" evidence="1">
    <location>
        <begin position="165"/>
        <end position="179"/>
    </location>
</feature>
<dbReference type="InterPro" id="IPR044842">
    <property type="entry name" value="ALKBH9B/ALKBH10B-like"/>
</dbReference>
<dbReference type="PANTHER" id="PTHR31447:SF1">
    <property type="entry name" value="OS06G0138200 PROTEIN"/>
    <property type="match status" value="1"/>
</dbReference>
<dbReference type="EMBL" id="JABMIG020000022">
    <property type="protein sequence ID" value="KAL3802105.1"/>
    <property type="molecule type" value="Genomic_DNA"/>
</dbReference>
<dbReference type="AlphaFoldDB" id="A0ABD3QP08"/>